<organism evidence="2 3">
    <name type="scientific">Babesia duncani</name>
    <dbReference type="NCBI Taxonomy" id="323732"/>
    <lineage>
        <taxon>Eukaryota</taxon>
        <taxon>Sar</taxon>
        <taxon>Alveolata</taxon>
        <taxon>Apicomplexa</taxon>
        <taxon>Aconoidasida</taxon>
        <taxon>Piroplasmida</taxon>
        <taxon>Babesiidae</taxon>
        <taxon>Babesia</taxon>
    </lineage>
</organism>
<accession>A0AAD9PKS5</accession>
<dbReference type="EMBL" id="JALLKP010000002">
    <property type="protein sequence ID" value="KAK2196696.1"/>
    <property type="molecule type" value="Genomic_DNA"/>
</dbReference>
<sequence length="414" mass="46184">MSNKLNKRPPDSDPDKGDAKRHQTDPPSGHDNTSLEVILAKPHINDDDFKKILTEATPEQRLFFIQRQLGYYISHDNLSHDQFYHDKFKECSKNTGHENVLDTKYVLSAKRMVDIGAKPDDLKAALDIHAIPNVSLVDINGSLHVKLEKGLPPFSGKRFYEKKKKFGDTPDTFHAAGPLVIVSNIPAGIKEWSSVKEALQKASSSNIRFISPIGDEGRCFVWFSKNTKPSDVVDGISPTLEGNTLEIKLINDEQHYKEFLSAMLPSVVFSRSKDLQRIQSSTMASPIDIDGLTIRNFGFIKCLLNDFLNASQVGQRVALDSNAGKVLRYILDYHPNASEKKGGASKVLSCFEVVEDTGKDSKNKKRFSIILTDKKTSNETKEDVSLSKCIDGLRTVAYKLPKATGKEFIKSLID</sequence>
<name>A0AAD9PKS5_9APIC</name>
<evidence type="ECO:0000256" key="1">
    <source>
        <dbReference type="SAM" id="MobiDB-lite"/>
    </source>
</evidence>
<feature type="region of interest" description="Disordered" evidence="1">
    <location>
        <begin position="1"/>
        <end position="33"/>
    </location>
</feature>
<gene>
    <name evidence="2" type="ORF">BdWA1_001945</name>
</gene>
<comment type="caution">
    <text evidence="2">The sequence shown here is derived from an EMBL/GenBank/DDBJ whole genome shotgun (WGS) entry which is preliminary data.</text>
</comment>
<evidence type="ECO:0000313" key="2">
    <source>
        <dbReference type="EMBL" id="KAK2196696.1"/>
    </source>
</evidence>
<dbReference type="GO" id="GO:0003677">
    <property type="term" value="F:DNA binding"/>
    <property type="evidence" value="ECO:0007669"/>
    <property type="project" value="UniProtKB-KW"/>
</dbReference>
<proteinExistence type="predicted"/>
<dbReference type="AlphaFoldDB" id="A0AAD9PKS5"/>
<reference evidence="2" key="1">
    <citation type="journal article" date="2023" name="Nat. Microbiol.">
        <title>Babesia duncani multi-omics identifies virulence factors and drug targets.</title>
        <authorList>
            <person name="Singh P."/>
            <person name="Lonardi S."/>
            <person name="Liang Q."/>
            <person name="Vydyam P."/>
            <person name="Khabirova E."/>
            <person name="Fang T."/>
            <person name="Gihaz S."/>
            <person name="Thekkiniath J."/>
            <person name="Munshi M."/>
            <person name="Abel S."/>
            <person name="Ciampossin L."/>
            <person name="Batugedara G."/>
            <person name="Gupta M."/>
            <person name="Lu X.M."/>
            <person name="Lenz T."/>
            <person name="Chakravarty S."/>
            <person name="Cornillot E."/>
            <person name="Hu Y."/>
            <person name="Ma W."/>
            <person name="Gonzalez L.M."/>
            <person name="Sanchez S."/>
            <person name="Estrada K."/>
            <person name="Sanchez-Flores A."/>
            <person name="Montero E."/>
            <person name="Harb O.S."/>
            <person name="Le Roch K.G."/>
            <person name="Mamoun C.B."/>
        </authorList>
    </citation>
    <scope>NUCLEOTIDE SEQUENCE</scope>
    <source>
        <strain evidence="2">WA1</strain>
    </source>
</reference>
<dbReference type="SUPFAM" id="SSF46785">
    <property type="entry name" value="Winged helix' DNA-binding domain"/>
    <property type="match status" value="1"/>
</dbReference>
<dbReference type="Gene3D" id="3.10.450.40">
    <property type="match status" value="1"/>
</dbReference>
<dbReference type="Pfam" id="PF11523">
    <property type="entry name" value="DUF3223"/>
    <property type="match status" value="1"/>
</dbReference>
<evidence type="ECO:0000313" key="3">
    <source>
        <dbReference type="Proteomes" id="UP001214638"/>
    </source>
</evidence>
<keyword evidence="2" id="KW-0238">DNA-binding</keyword>
<protein>
    <submittedName>
        <fullName evidence="2">Winged helix DNA-binding domain superfamily</fullName>
    </submittedName>
</protein>
<feature type="compositionally biased region" description="Basic and acidic residues" evidence="1">
    <location>
        <begin position="8"/>
        <end position="24"/>
    </location>
</feature>
<dbReference type="Proteomes" id="UP001214638">
    <property type="component" value="Unassembled WGS sequence"/>
</dbReference>
<dbReference type="InterPro" id="IPR036390">
    <property type="entry name" value="WH_DNA-bd_sf"/>
</dbReference>
<keyword evidence="3" id="KW-1185">Reference proteome</keyword>
<dbReference type="RefSeq" id="XP_067803538.1">
    <property type="nucleotide sequence ID" value="XM_067946974.1"/>
</dbReference>
<dbReference type="GeneID" id="94336243"/>
<dbReference type="KEGG" id="bdw:94336243"/>